<evidence type="ECO:0000313" key="4">
    <source>
        <dbReference type="Proteomes" id="UP001059597"/>
    </source>
</evidence>
<feature type="compositionally biased region" description="Basic and acidic residues" evidence="1">
    <location>
        <begin position="84"/>
        <end position="104"/>
    </location>
</feature>
<keyword evidence="4" id="KW-1185">Reference proteome</keyword>
<accession>A0ABM7ZLG3</accession>
<dbReference type="EMBL" id="AP026073">
    <property type="protein sequence ID" value="BDM67225.1"/>
    <property type="molecule type" value="Genomic_DNA"/>
</dbReference>
<name>A0ABM7ZLG3_STRNI</name>
<dbReference type="Proteomes" id="UP001059597">
    <property type="component" value="Chromosome"/>
</dbReference>
<keyword evidence="3" id="KW-0067">ATP-binding</keyword>
<dbReference type="GO" id="GO:0005524">
    <property type="term" value="F:ATP binding"/>
    <property type="evidence" value="ECO:0007669"/>
    <property type="project" value="UniProtKB-KW"/>
</dbReference>
<gene>
    <name evidence="3" type="ORF">HEK616_07120</name>
</gene>
<proteinExistence type="predicted"/>
<dbReference type="PRINTS" id="PR00364">
    <property type="entry name" value="DISEASERSIST"/>
</dbReference>
<dbReference type="PANTHER" id="PTHR46082:SF6">
    <property type="entry name" value="AAA+ ATPASE DOMAIN-CONTAINING PROTEIN-RELATED"/>
    <property type="match status" value="1"/>
</dbReference>
<reference evidence="3" key="1">
    <citation type="submission" date="2022-06" db="EMBL/GenBank/DDBJ databases">
        <title>Complete genome sequence of Streptomyces nigrescens HEK616.</title>
        <authorList>
            <person name="Asamizu S."/>
            <person name="Onaka H."/>
        </authorList>
    </citation>
    <scope>NUCLEOTIDE SEQUENCE</scope>
    <source>
        <strain evidence="3">HEK616</strain>
    </source>
</reference>
<evidence type="ECO:0000256" key="1">
    <source>
        <dbReference type="SAM" id="MobiDB-lite"/>
    </source>
</evidence>
<dbReference type="Pfam" id="PF13424">
    <property type="entry name" value="TPR_12"/>
    <property type="match status" value="1"/>
</dbReference>
<dbReference type="InterPro" id="IPR011990">
    <property type="entry name" value="TPR-like_helical_dom_sf"/>
</dbReference>
<dbReference type="InterPro" id="IPR027417">
    <property type="entry name" value="P-loop_NTPase"/>
</dbReference>
<feature type="domain" description="NB-ARC" evidence="2">
    <location>
        <begin position="171"/>
        <end position="314"/>
    </location>
</feature>
<dbReference type="SUPFAM" id="SSF48452">
    <property type="entry name" value="TPR-like"/>
    <property type="match status" value="3"/>
</dbReference>
<dbReference type="PANTHER" id="PTHR46082">
    <property type="entry name" value="ATP/GTP-BINDING PROTEIN-RELATED"/>
    <property type="match status" value="1"/>
</dbReference>
<dbReference type="Gene3D" id="3.40.50.300">
    <property type="entry name" value="P-loop containing nucleotide triphosphate hydrolases"/>
    <property type="match status" value="1"/>
</dbReference>
<evidence type="ECO:0000259" key="2">
    <source>
        <dbReference type="Pfam" id="PF00931"/>
    </source>
</evidence>
<dbReference type="Gene3D" id="1.25.40.10">
    <property type="entry name" value="Tetratricopeptide repeat domain"/>
    <property type="match status" value="3"/>
</dbReference>
<dbReference type="InterPro" id="IPR053137">
    <property type="entry name" value="NLR-like"/>
</dbReference>
<organism evidence="3 4">
    <name type="scientific">Streptomyces nigrescens</name>
    <dbReference type="NCBI Taxonomy" id="1920"/>
    <lineage>
        <taxon>Bacteria</taxon>
        <taxon>Bacillati</taxon>
        <taxon>Actinomycetota</taxon>
        <taxon>Actinomycetes</taxon>
        <taxon>Kitasatosporales</taxon>
        <taxon>Streptomycetaceae</taxon>
        <taxon>Streptomyces</taxon>
    </lineage>
</organism>
<evidence type="ECO:0000313" key="3">
    <source>
        <dbReference type="EMBL" id="BDM67225.1"/>
    </source>
</evidence>
<feature type="region of interest" description="Disordered" evidence="1">
    <location>
        <begin position="74"/>
        <end position="120"/>
    </location>
</feature>
<sequence>MVDVPAAASRLAEELRASRQASGLSFGQIIQQGKRQSPPVALTKSTLSEWFNAQSVPRAGRPFIFLTELLETRAGSRPGPGSRSRWEKLRRAAERSRTTARRDSAATGPRTQRQRDDKPCSARALRIGLVPDTADVLVERAHREVLTRALDGPEDSDVGDAADAAVRGHVITGTGGVGKTCLAANYCRSAADEADCEVDVLIWVTANTTPAVTGAYAQAARELELVPSSEHSASAAERFLNWLRITDRSWLIVLDDVHSAGTLEGLWPPRRTAGRGRVIVTTRSRESDLATASGHPFLSVGVFTREESLTHLRNTLQRAVSVGADAELAGLADDLGHLPLALSRAAAYLDYNASYSIARYRRLLADRRLTLERLIPAVRGSAATSSLAALWDISVEQADQHTGMLARPMLELAAVLDGTTGIPTPLFTSDAARAWLTERSRADQPVDEFEAEHTLATLDRLHLIDHTPGEGCDDAWLVRMHQLIQRAVREHQPPGSSPDTRTQRRNSVLPAAAHALLDIWPDTEHGQEHAQRLRASARSLARRDQDGESHPLWQDDTAYTLLFRLGISTGESGDISWARDHFDALRSLAHRHLGADHQHTLVARSELSRWQSQAGDHAGAVQTLESLEADHIRLFGYEAPETLVTRHNLAVERGAAGDTSGAIAALKEILAVRQRNGASRGAILATLHNLSYWMGVAGDAAEAAAAYRRLIPLMEEEFGADADGTLTARHNLARWLGEAGNAAEAVSLLEALLPDQTLALGPRHLRTLTTRQSLARWQGASGETDKAIDGYQALIPDMGKVLGPDHPELLTARHNLARLQERIDPATASENLAAVVADRTRVLGPHHPDTLSSRHSHALCLGWAGEPQKAVQALEDVLRDQQRRLVPEGAEILSTRHSLAVMRGFAGAPQAAIAALQELLPDQERVLGPGHLQTLATLDSLGHWQGETGDAQTASDTYQALLTHIERHLGTDHVATLSVLDKLAMWRGRTGHPREAVRILTRMLTDTRRLVDPAHPITTTISNNIAYWLDQADIEEHRHRG</sequence>
<dbReference type="SUPFAM" id="SSF52540">
    <property type="entry name" value="P-loop containing nucleoside triphosphate hydrolases"/>
    <property type="match status" value="1"/>
</dbReference>
<dbReference type="InterPro" id="IPR002182">
    <property type="entry name" value="NB-ARC"/>
</dbReference>
<keyword evidence="3" id="KW-0547">Nucleotide-binding</keyword>
<dbReference type="Pfam" id="PF00931">
    <property type="entry name" value="NB-ARC"/>
    <property type="match status" value="1"/>
</dbReference>
<dbReference type="Pfam" id="PF13374">
    <property type="entry name" value="TPR_10"/>
    <property type="match status" value="1"/>
</dbReference>
<protein>
    <submittedName>
        <fullName evidence="3">ATP-binding protein</fullName>
    </submittedName>
</protein>